<sequence length="63" mass="7036">MLLERLSKDPPSLVDLCVSTDLYIITAHAYRGFYSSKIRDMGLSKSLMSSGRGFMSSSMVQRT</sequence>
<proteinExistence type="predicted"/>
<gene>
    <name evidence="1" type="ORF">F2Q70_00031362</name>
</gene>
<organism evidence="1">
    <name type="scientific">Brassica cretica</name>
    <name type="common">Mustard</name>
    <dbReference type="NCBI Taxonomy" id="69181"/>
    <lineage>
        <taxon>Eukaryota</taxon>
        <taxon>Viridiplantae</taxon>
        <taxon>Streptophyta</taxon>
        <taxon>Embryophyta</taxon>
        <taxon>Tracheophyta</taxon>
        <taxon>Spermatophyta</taxon>
        <taxon>Magnoliopsida</taxon>
        <taxon>eudicotyledons</taxon>
        <taxon>Gunneridae</taxon>
        <taxon>Pentapetalae</taxon>
        <taxon>rosids</taxon>
        <taxon>malvids</taxon>
        <taxon>Brassicales</taxon>
        <taxon>Brassicaceae</taxon>
        <taxon>Brassiceae</taxon>
        <taxon>Brassica</taxon>
    </lineage>
</organism>
<protein>
    <submittedName>
        <fullName evidence="1">Uncharacterized protein</fullName>
    </submittedName>
</protein>
<reference evidence="1" key="1">
    <citation type="submission" date="2019-12" db="EMBL/GenBank/DDBJ databases">
        <title>Genome sequencing and annotation of Brassica cretica.</title>
        <authorList>
            <person name="Studholme D.J."/>
            <person name="Sarris P.F."/>
        </authorList>
    </citation>
    <scope>NUCLEOTIDE SEQUENCE</scope>
    <source>
        <strain evidence="1">PFS-102/07</strain>
        <tissue evidence="1">Leaf</tissue>
    </source>
</reference>
<name>A0A8S9FP07_BRACR</name>
<dbReference type="EMBL" id="QGKY02002305">
    <property type="protein sequence ID" value="KAF2534086.1"/>
    <property type="molecule type" value="Genomic_DNA"/>
</dbReference>
<dbReference type="AlphaFoldDB" id="A0A8S9FP07"/>
<comment type="caution">
    <text evidence="1">The sequence shown here is derived from an EMBL/GenBank/DDBJ whole genome shotgun (WGS) entry which is preliminary data.</text>
</comment>
<accession>A0A8S9FP07</accession>
<evidence type="ECO:0000313" key="1">
    <source>
        <dbReference type="EMBL" id="KAF2534086.1"/>
    </source>
</evidence>